<proteinExistence type="predicted"/>
<feature type="domain" description="RING-CH-type" evidence="8">
    <location>
        <begin position="28"/>
        <end position="92"/>
    </location>
</feature>
<dbReference type="InterPro" id="IPR001841">
    <property type="entry name" value="Znf_RING"/>
</dbReference>
<dbReference type="SUPFAM" id="SSF57850">
    <property type="entry name" value="RING/U-box"/>
    <property type="match status" value="1"/>
</dbReference>
<dbReference type="InterPro" id="IPR011016">
    <property type="entry name" value="Znf_RING-CH"/>
</dbReference>
<feature type="region of interest" description="Disordered" evidence="5">
    <location>
        <begin position="222"/>
        <end position="268"/>
    </location>
</feature>
<dbReference type="Pfam" id="PF12428">
    <property type="entry name" value="DUF3675"/>
    <property type="match status" value="1"/>
</dbReference>
<dbReference type="EMBL" id="QPKB01000011">
    <property type="protein sequence ID" value="RWR95212.1"/>
    <property type="molecule type" value="Genomic_DNA"/>
</dbReference>
<evidence type="ECO:0000256" key="2">
    <source>
        <dbReference type="ARBA" id="ARBA00022771"/>
    </source>
</evidence>
<dbReference type="PANTHER" id="PTHR23012:SF180">
    <property type="entry name" value="RING_FYVE_PHD ZINC FINGER SUPERFAMILY PROTEIN"/>
    <property type="match status" value="1"/>
</dbReference>
<dbReference type="OrthoDB" id="264354at2759"/>
<dbReference type="InterPro" id="IPR013083">
    <property type="entry name" value="Znf_RING/FYVE/PHD"/>
</dbReference>
<keyword evidence="2 4" id="KW-0863">Zinc-finger</keyword>
<dbReference type="FunFam" id="3.30.40.10:FF:000318">
    <property type="entry name" value="E3 ubiquitin-protein ligase MARCH4"/>
    <property type="match status" value="1"/>
</dbReference>
<gene>
    <name evidence="9" type="ORF">CKAN_02454300</name>
</gene>
<keyword evidence="3" id="KW-0862">Zinc</keyword>
<feature type="domain" description="RING-type" evidence="7">
    <location>
        <begin position="36"/>
        <end position="85"/>
    </location>
</feature>
<dbReference type="SMART" id="SM00744">
    <property type="entry name" value="RINGv"/>
    <property type="match status" value="1"/>
</dbReference>
<dbReference type="PROSITE" id="PS50089">
    <property type="entry name" value="ZF_RING_2"/>
    <property type="match status" value="1"/>
</dbReference>
<dbReference type="PANTHER" id="PTHR23012">
    <property type="entry name" value="RING/FYVE/PHD ZINC FINGER DOMAIN-CONTAINING"/>
    <property type="match status" value="1"/>
</dbReference>
<dbReference type="GO" id="GO:0016567">
    <property type="term" value="P:protein ubiquitination"/>
    <property type="evidence" value="ECO:0007669"/>
    <property type="project" value="TreeGrafter"/>
</dbReference>
<dbReference type="Proteomes" id="UP000283530">
    <property type="component" value="Unassembled WGS sequence"/>
</dbReference>
<keyword evidence="1" id="KW-0479">Metal-binding</keyword>
<evidence type="ECO:0000256" key="6">
    <source>
        <dbReference type="SAM" id="Phobius"/>
    </source>
</evidence>
<sequence>MHRQITHTHEERTRKMEEEFALLVDGLVSHSSISQCRICHEEEREEGPSKSLETPCGCSGTLKFAHRECIQRWCDEKGDTTCEICLQEFEPGYTIQKKARLADVAVTIRESLEVPRQGHELHNANLLAIVAAEGEALDPNYAECSSPSERSASCCRSVALIFSILLLVRHLAYVLTGGTDHYAVAIFTLLILRAGGVLLPLYIIMRTIEAIRHRQQQQQQFHTSLSSLEEAAEEEEEDFFCDNDDDYDDDDDDDELMQHNSTVPIFQR</sequence>
<feature type="transmembrane region" description="Helical" evidence="6">
    <location>
        <begin position="158"/>
        <end position="176"/>
    </location>
</feature>
<evidence type="ECO:0000256" key="5">
    <source>
        <dbReference type="SAM" id="MobiDB-lite"/>
    </source>
</evidence>
<feature type="transmembrane region" description="Helical" evidence="6">
    <location>
        <begin position="182"/>
        <end position="204"/>
    </location>
</feature>
<keyword evidence="6" id="KW-0812">Transmembrane</keyword>
<dbReference type="CDD" id="cd16495">
    <property type="entry name" value="RING_CH-C4HC3_MARCH"/>
    <property type="match status" value="1"/>
</dbReference>
<evidence type="ECO:0000256" key="1">
    <source>
        <dbReference type="ARBA" id="ARBA00022723"/>
    </source>
</evidence>
<evidence type="ECO:0000313" key="10">
    <source>
        <dbReference type="Proteomes" id="UP000283530"/>
    </source>
</evidence>
<feature type="compositionally biased region" description="Polar residues" evidence="5">
    <location>
        <begin position="258"/>
        <end position="268"/>
    </location>
</feature>
<dbReference type="STRING" id="337451.A0A443PWU3"/>
<keyword evidence="6" id="KW-1133">Transmembrane helix</keyword>
<dbReference type="GO" id="GO:0004842">
    <property type="term" value="F:ubiquitin-protein transferase activity"/>
    <property type="evidence" value="ECO:0007669"/>
    <property type="project" value="TreeGrafter"/>
</dbReference>
<keyword evidence="6" id="KW-0472">Membrane</keyword>
<evidence type="ECO:0000313" key="9">
    <source>
        <dbReference type="EMBL" id="RWR95212.1"/>
    </source>
</evidence>
<feature type="compositionally biased region" description="Acidic residues" evidence="5">
    <location>
        <begin position="230"/>
        <end position="255"/>
    </location>
</feature>
<name>A0A443PWU3_9MAGN</name>
<protein>
    <submittedName>
        <fullName evidence="9">Putative RING/FYVE/PHD zinc finger-containing protein</fullName>
    </submittedName>
</protein>
<dbReference type="AlphaFoldDB" id="A0A443PWU3"/>
<dbReference type="GO" id="GO:0008270">
    <property type="term" value="F:zinc ion binding"/>
    <property type="evidence" value="ECO:0007669"/>
    <property type="project" value="UniProtKB-KW"/>
</dbReference>
<dbReference type="GO" id="GO:0016020">
    <property type="term" value="C:membrane"/>
    <property type="evidence" value="ECO:0007669"/>
    <property type="project" value="TreeGrafter"/>
</dbReference>
<comment type="caution">
    <text evidence="9">The sequence shown here is derived from an EMBL/GenBank/DDBJ whole genome shotgun (WGS) entry which is preliminary data.</text>
</comment>
<accession>A0A443PWU3</accession>
<dbReference type="InterPro" id="IPR022143">
    <property type="entry name" value="DUF3675"/>
</dbReference>
<keyword evidence="10" id="KW-1185">Reference proteome</keyword>
<dbReference type="Pfam" id="PF12906">
    <property type="entry name" value="RINGv"/>
    <property type="match status" value="1"/>
</dbReference>
<dbReference type="InterPro" id="IPR033275">
    <property type="entry name" value="MARCH-like"/>
</dbReference>
<evidence type="ECO:0000256" key="3">
    <source>
        <dbReference type="ARBA" id="ARBA00022833"/>
    </source>
</evidence>
<dbReference type="Gene3D" id="3.30.40.10">
    <property type="entry name" value="Zinc/RING finger domain, C3HC4 (zinc finger)"/>
    <property type="match status" value="1"/>
</dbReference>
<evidence type="ECO:0000259" key="7">
    <source>
        <dbReference type="PROSITE" id="PS50089"/>
    </source>
</evidence>
<dbReference type="PROSITE" id="PS51292">
    <property type="entry name" value="ZF_RING_CH"/>
    <property type="match status" value="1"/>
</dbReference>
<evidence type="ECO:0000259" key="8">
    <source>
        <dbReference type="PROSITE" id="PS51292"/>
    </source>
</evidence>
<evidence type="ECO:0000256" key="4">
    <source>
        <dbReference type="PROSITE-ProRule" id="PRU00175"/>
    </source>
</evidence>
<organism evidence="9 10">
    <name type="scientific">Cinnamomum micranthum f. kanehirae</name>
    <dbReference type="NCBI Taxonomy" id="337451"/>
    <lineage>
        <taxon>Eukaryota</taxon>
        <taxon>Viridiplantae</taxon>
        <taxon>Streptophyta</taxon>
        <taxon>Embryophyta</taxon>
        <taxon>Tracheophyta</taxon>
        <taxon>Spermatophyta</taxon>
        <taxon>Magnoliopsida</taxon>
        <taxon>Magnoliidae</taxon>
        <taxon>Laurales</taxon>
        <taxon>Lauraceae</taxon>
        <taxon>Cinnamomum</taxon>
    </lineage>
</organism>
<reference evidence="9 10" key="1">
    <citation type="journal article" date="2019" name="Nat. Plants">
        <title>Stout camphor tree genome fills gaps in understanding of flowering plant genome evolution.</title>
        <authorList>
            <person name="Chaw S.M."/>
            <person name="Liu Y.C."/>
            <person name="Wu Y.W."/>
            <person name="Wang H.Y."/>
            <person name="Lin C.I."/>
            <person name="Wu C.S."/>
            <person name="Ke H.M."/>
            <person name="Chang L.Y."/>
            <person name="Hsu C.Y."/>
            <person name="Yang H.T."/>
            <person name="Sudianto E."/>
            <person name="Hsu M.H."/>
            <person name="Wu K.P."/>
            <person name="Wang L.N."/>
            <person name="Leebens-Mack J.H."/>
            <person name="Tsai I.J."/>
        </authorList>
    </citation>
    <scope>NUCLEOTIDE SEQUENCE [LARGE SCALE GENOMIC DNA]</scope>
    <source>
        <strain evidence="10">cv. Chaw 1501</strain>
        <tissue evidence="9">Young leaves</tissue>
    </source>
</reference>